<keyword evidence="3" id="KW-1185">Reference proteome</keyword>
<dbReference type="AlphaFoldDB" id="A0AAW2GJI0"/>
<proteinExistence type="predicted"/>
<evidence type="ECO:0000313" key="2">
    <source>
        <dbReference type="EMBL" id="KAL0127004.1"/>
    </source>
</evidence>
<name>A0AAW2GJI0_9HYME</name>
<sequence>MKKNIVFSSEIFRATKRDDPTSDCFLARRTKYYYVYYLAASAELNFSSRALAAKRRRRVLRAFHSLRIQCVRAILELRGIVAFPRFARREIAPVFYIFSSPFFFYVQSTSYMYISGAVKN</sequence>
<keyword evidence="1" id="KW-1133">Transmembrane helix</keyword>
<keyword evidence="1" id="KW-0472">Membrane</keyword>
<reference evidence="2 3" key="1">
    <citation type="submission" date="2023-03" db="EMBL/GenBank/DDBJ databases">
        <title>High recombination rates correlate with genetic variation in Cardiocondyla obscurior ants.</title>
        <authorList>
            <person name="Errbii M."/>
        </authorList>
    </citation>
    <scope>NUCLEOTIDE SEQUENCE [LARGE SCALE GENOMIC DNA]</scope>
    <source>
        <strain evidence="2">Alpha-2009</strain>
        <tissue evidence="2">Whole body</tissue>
    </source>
</reference>
<evidence type="ECO:0000313" key="3">
    <source>
        <dbReference type="Proteomes" id="UP001430953"/>
    </source>
</evidence>
<organism evidence="2 3">
    <name type="scientific">Cardiocondyla obscurior</name>
    <dbReference type="NCBI Taxonomy" id="286306"/>
    <lineage>
        <taxon>Eukaryota</taxon>
        <taxon>Metazoa</taxon>
        <taxon>Ecdysozoa</taxon>
        <taxon>Arthropoda</taxon>
        <taxon>Hexapoda</taxon>
        <taxon>Insecta</taxon>
        <taxon>Pterygota</taxon>
        <taxon>Neoptera</taxon>
        <taxon>Endopterygota</taxon>
        <taxon>Hymenoptera</taxon>
        <taxon>Apocrita</taxon>
        <taxon>Aculeata</taxon>
        <taxon>Formicoidea</taxon>
        <taxon>Formicidae</taxon>
        <taxon>Myrmicinae</taxon>
        <taxon>Cardiocondyla</taxon>
    </lineage>
</organism>
<accession>A0AAW2GJI0</accession>
<keyword evidence="1" id="KW-0812">Transmembrane</keyword>
<protein>
    <submittedName>
        <fullName evidence="2">Uncharacterized protein</fullName>
    </submittedName>
</protein>
<dbReference type="Proteomes" id="UP001430953">
    <property type="component" value="Unassembled WGS sequence"/>
</dbReference>
<dbReference type="EMBL" id="JADYXP020000004">
    <property type="protein sequence ID" value="KAL0127004.1"/>
    <property type="molecule type" value="Genomic_DNA"/>
</dbReference>
<feature type="transmembrane region" description="Helical" evidence="1">
    <location>
        <begin position="94"/>
        <end position="114"/>
    </location>
</feature>
<comment type="caution">
    <text evidence="2">The sequence shown here is derived from an EMBL/GenBank/DDBJ whole genome shotgun (WGS) entry which is preliminary data.</text>
</comment>
<evidence type="ECO:0000256" key="1">
    <source>
        <dbReference type="SAM" id="Phobius"/>
    </source>
</evidence>
<gene>
    <name evidence="2" type="ORF">PUN28_005383</name>
</gene>